<dbReference type="PANTHER" id="PTHR43081:SF1">
    <property type="entry name" value="ADENYLATE CYCLASE, TERMINAL-DIFFERENTIATION SPECIFIC"/>
    <property type="match status" value="1"/>
</dbReference>
<dbReference type="SUPFAM" id="SSF55073">
    <property type="entry name" value="Nucleotide cyclase"/>
    <property type="match status" value="1"/>
</dbReference>
<dbReference type="GO" id="GO:0035556">
    <property type="term" value="P:intracellular signal transduction"/>
    <property type="evidence" value="ECO:0007669"/>
    <property type="project" value="InterPro"/>
</dbReference>
<keyword evidence="4" id="KW-1185">Reference proteome</keyword>
<evidence type="ECO:0000256" key="1">
    <source>
        <dbReference type="SAM" id="Phobius"/>
    </source>
</evidence>
<feature type="transmembrane region" description="Helical" evidence="1">
    <location>
        <begin position="243"/>
        <end position="261"/>
    </location>
</feature>
<evidence type="ECO:0000313" key="4">
    <source>
        <dbReference type="Proteomes" id="UP000192907"/>
    </source>
</evidence>
<dbReference type="PANTHER" id="PTHR43081">
    <property type="entry name" value="ADENYLATE CYCLASE, TERMINAL-DIFFERENTIATION SPECIFIC-RELATED"/>
    <property type="match status" value="1"/>
</dbReference>
<feature type="transmembrane region" description="Helical" evidence="1">
    <location>
        <begin position="295"/>
        <end position="317"/>
    </location>
</feature>
<organism evidence="3 4">
    <name type="scientific">Pseudobacteriovorax antillogorgiicola</name>
    <dbReference type="NCBI Taxonomy" id="1513793"/>
    <lineage>
        <taxon>Bacteria</taxon>
        <taxon>Pseudomonadati</taxon>
        <taxon>Bdellovibrionota</taxon>
        <taxon>Oligoflexia</taxon>
        <taxon>Oligoflexales</taxon>
        <taxon>Pseudobacteriovoracaceae</taxon>
        <taxon>Pseudobacteriovorax</taxon>
    </lineage>
</organism>
<feature type="transmembrane region" description="Helical" evidence="1">
    <location>
        <begin position="268"/>
        <end position="289"/>
    </location>
</feature>
<sequence length="753" mass="85791">MRHWLFILIFLIAPSLVKGSTEPSYELSEYRLMVENLPEFSIRDVMLSQPNEWSPLPSNRIQRGLNPEASWVAVDVKNLNAEPLEMVLYFDRSNLDRVSFNQTSRGQVIHSMLSGDTLPFANRPLASHLIGFPFELKGLEEQTLYFQVTTAGAHNYGVFLLDRDEFYDRLLLQNLVFGAFFGMQGLLAIYNFFVYLISRDRNNLYFIGFIISTIFLQVALEGWGFKYLWSESMWLQEHMVSTLAPVFYLFLFLFLSEFLSLRRNSVKGFLLCWGVVLVQVATALATIFLDAFNSAEFGVGIMIFSSISGFAFIPAILKQQKPAYFLMGWLFVIVASGVAVTHTAGIFMGPWNINHVYRSLLCGSLISFSFALAERMSKAREDRRLLKEVLAGQVPKTVLNELLDHPDHLNLEGTEKTVTIMFLDIVGFSHSSSLLKPKEAFAELKDHLNDIKEVIRKYGGTIDRSLGDGILCFFGYALNGRDQSDHASMAFRAASDIQRQSVQKILDRSRRGKAVFPFRIGINTDKVFIGNLGDQHKIDYTMIGNAVNFASRLESACNPFKIMISTTTKNLLNQYEYKEEALNKILVKMKHFRNLQEAYEYNLYFNNNEPIIEAEKIYWSFVGYSTRELRYRLSNPGDIFIESEVGRFEVVDFSESGFGVIGDNFLGRGVNFLARLTNVDNRLSQLLDQQSLSKVNLEVCWARPSGTRFKHGLKLTGLNSKQIEYINYSIRRLFNTAELNPQESPSQIDKGSA</sequence>
<protein>
    <submittedName>
        <fullName evidence="3">Adenylate cyclase, class 3</fullName>
    </submittedName>
</protein>
<dbReference type="SMART" id="SM00044">
    <property type="entry name" value="CYCc"/>
    <property type="match status" value="1"/>
</dbReference>
<evidence type="ECO:0000313" key="3">
    <source>
        <dbReference type="EMBL" id="SMF62529.1"/>
    </source>
</evidence>
<dbReference type="PROSITE" id="PS50125">
    <property type="entry name" value="GUANYLATE_CYCLASE_2"/>
    <property type="match status" value="1"/>
</dbReference>
<gene>
    <name evidence="3" type="ORF">SAMN06296036_12177</name>
</gene>
<dbReference type="EMBL" id="FWZT01000021">
    <property type="protein sequence ID" value="SMF62529.1"/>
    <property type="molecule type" value="Genomic_DNA"/>
</dbReference>
<dbReference type="STRING" id="1513793.SAMN06296036_12177"/>
<dbReference type="Pfam" id="PF07695">
    <property type="entry name" value="7TMR-DISM_7TM"/>
    <property type="match status" value="1"/>
</dbReference>
<dbReference type="Pfam" id="PF07696">
    <property type="entry name" value="7TMR-DISMED2"/>
    <property type="match status" value="1"/>
</dbReference>
<dbReference type="AlphaFoldDB" id="A0A1Y6CGB9"/>
<keyword evidence="1" id="KW-0812">Transmembrane</keyword>
<dbReference type="CDD" id="cd07302">
    <property type="entry name" value="CHD"/>
    <property type="match status" value="1"/>
</dbReference>
<dbReference type="RefSeq" id="WP_132323158.1">
    <property type="nucleotide sequence ID" value="NZ_FWZT01000021.1"/>
</dbReference>
<keyword evidence="1" id="KW-0472">Membrane</keyword>
<evidence type="ECO:0000259" key="2">
    <source>
        <dbReference type="PROSITE" id="PS50125"/>
    </source>
</evidence>
<feature type="transmembrane region" description="Helical" evidence="1">
    <location>
        <begin position="175"/>
        <end position="197"/>
    </location>
</feature>
<dbReference type="Gene3D" id="2.60.40.2380">
    <property type="match status" value="1"/>
</dbReference>
<dbReference type="GO" id="GO:0009190">
    <property type="term" value="P:cyclic nucleotide biosynthetic process"/>
    <property type="evidence" value="ECO:0007669"/>
    <property type="project" value="InterPro"/>
</dbReference>
<keyword evidence="1" id="KW-1133">Transmembrane helix</keyword>
<dbReference type="InterPro" id="IPR050697">
    <property type="entry name" value="Adenylyl/Guanylyl_Cyclase_3/4"/>
</dbReference>
<dbReference type="InterPro" id="IPR029787">
    <property type="entry name" value="Nucleotide_cyclase"/>
</dbReference>
<dbReference type="Gene3D" id="3.30.70.1230">
    <property type="entry name" value="Nucleotide cyclase"/>
    <property type="match status" value="1"/>
</dbReference>
<reference evidence="4" key="1">
    <citation type="submission" date="2017-04" db="EMBL/GenBank/DDBJ databases">
        <authorList>
            <person name="Varghese N."/>
            <person name="Submissions S."/>
        </authorList>
    </citation>
    <scope>NUCLEOTIDE SEQUENCE [LARGE SCALE GENOMIC DNA]</scope>
    <source>
        <strain evidence="4">RKEM611</strain>
    </source>
</reference>
<feature type="transmembrane region" description="Helical" evidence="1">
    <location>
        <begin position="204"/>
        <end position="223"/>
    </location>
</feature>
<dbReference type="Pfam" id="PF00211">
    <property type="entry name" value="Guanylate_cyc"/>
    <property type="match status" value="1"/>
</dbReference>
<dbReference type="Proteomes" id="UP000192907">
    <property type="component" value="Unassembled WGS sequence"/>
</dbReference>
<dbReference type="InterPro" id="IPR011622">
    <property type="entry name" value="7TMR_DISM_rcpt_extracell_dom2"/>
</dbReference>
<name>A0A1Y6CGB9_9BACT</name>
<feature type="domain" description="Guanylate cyclase" evidence="2">
    <location>
        <begin position="419"/>
        <end position="554"/>
    </location>
</feature>
<dbReference type="InterPro" id="IPR001054">
    <property type="entry name" value="A/G_cyclase"/>
</dbReference>
<dbReference type="GO" id="GO:0004016">
    <property type="term" value="F:adenylate cyclase activity"/>
    <property type="evidence" value="ECO:0007669"/>
    <property type="project" value="UniProtKB-ARBA"/>
</dbReference>
<dbReference type="OrthoDB" id="5288193at2"/>
<accession>A0A1Y6CGB9</accession>
<proteinExistence type="predicted"/>
<feature type="transmembrane region" description="Helical" evidence="1">
    <location>
        <begin position="324"/>
        <end position="349"/>
    </location>
</feature>
<dbReference type="InterPro" id="IPR011623">
    <property type="entry name" value="7TMR_DISM_rcpt_extracell_dom1"/>
</dbReference>